<dbReference type="GO" id="GO:0140098">
    <property type="term" value="F:catalytic activity, acting on RNA"/>
    <property type="evidence" value="ECO:0007669"/>
    <property type="project" value="UniProtKB-ARBA"/>
</dbReference>
<dbReference type="Proteomes" id="UP000238326">
    <property type="component" value="Unassembled WGS sequence"/>
</dbReference>
<dbReference type="InterPro" id="IPR006145">
    <property type="entry name" value="PsdUridine_synth_RsuA/RluA"/>
</dbReference>
<evidence type="ECO:0000313" key="2">
    <source>
        <dbReference type="EMBL" id="PRD67947.1"/>
    </source>
</evidence>
<dbReference type="GO" id="GO:0000455">
    <property type="term" value="P:enzyme-directed rRNA pseudouridine synthesis"/>
    <property type="evidence" value="ECO:0007669"/>
    <property type="project" value="TreeGrafter"/>
</dbReference>
<dbReference type="PANTHER" id="PTHR21600:SF84">
    <property type="entry name" value="PSEUDOURIDINE SYNTHASE RSUA_RLUA-LIKE DOMAIN-CONTAINING PROTEIN"/>
    <property type="match status" value="1"/>
</dbReference>
<evidence type="ECO:0000313" key="3">
    <source>
        <dbReference type="Proteomes" id="UP000238326"/>
    </source>
</evidence>
<dbReference type="EMBL" id="PVLR01000042">
    <property type="protein sequence ID" value="PRD67947.1"/>
    <property type="molecule type" value="Genomic_DNA"/>
</dbReference>
<keyword evidence="3" id="KW-1185">Reference proteome</keyword>
<dbReference type="PROSITE" id="PS01129">
    <property type="entry name" value="PSI_RLU"/>
    <property type="match status" value="1"/>
</dbReference>
<dbReference type="GO" id="GO:0009982">
    <property type="term" value="F:pseudouridine synthase activity"/>
    <property type="evidence" value="ECO:0007669"/>
    <property type="project" value="InterPro"/>
</dbReference>
<accession>A0A2S9KBZ3</accession>
<dbReference type="GO" id="GO:0003723">
    <property type="term" value="F:RNA binding"/>
    <property type="evidence" value="ECO:0007669"/>
    <property type="project" value="InterPro"/>
</dbReference>
<dbReference type="PANTHER" id="PTHR21600">
    <property type="entry name" value="MITOCHONDRIAL RNA PSEUDOURIDINE SYNTHASE"/>
    <property type="match status" value="1"/>
</dbReference>
<protein>
    <submittedName>
        <fullName evidence="2">Pseudouridine synthase</fullName>
    </submittedName>
</protein>
<dbReference type="InterPro" id="IPR020103">
    <property type="entry name" value="PsdUridine_synth_cat_dom_sf"/>
</dbReference>
<dbReference type="SUPFAM" id="SSF55120">
    <property type="entry name" value="Pseudouridine synthase"/>
    <property type="match status" value="1"/>
</dbReference>
<reference evidence="2 3" key="1">
    <citation type="submission" date="2018-03" db="EMBL/GenBank/DDBJ databases">
        <title>Comparative genomics illustrates the genes involved in a hyperalkaliphilic mechanisms of Serpentinomonas isolated from highly-alkaline calcium-rich serpentinized springs.</title>
        <authorList>
            <person name="Suzuki S."/>
            <person name="Ishii S."/>
            <person name="Walworth N."/>
            <person name="Bird L."/>
            <person name="Kuenen J.G."/>
            <person name="Nealson K.H."/>
        </authorList>
    </citation>
    <scope>NUCLEOTIDE SEQUENCE [LARGE SCALE GENOMIC DNA]</scope>
    <source>
        <strain evidence="2 3">83</strain>
    </source>
</reference>
<gene>
    <name evidence="2" type="ORF">C6P61_13810</name>
</gene>
<dbReference type="Gene3D" id="3.30.2350.10">
    <property type="entry name" value="Pseudouridine synthase"/>
    <property type="match status" value="1"/>
</dbReference>
<dbReference type="InterPro" id="IPR050188">
    <property type="entry name" value="RluA_PseudoU_synthase"/>
</dbReference>
<organism evidence="2 3">
    <name type="scientific">Malikia spinosa</name>
    <dbReference type="NCBI Taxonomy" id="86180"/>
    <lineage>
        <taxon>Bacteria</taxon>
        <taxon>Pseudomonadati</taxon>
        <taxon>Pseudomonadota</taxon>
        <taxon>Betaproteobacteria</taxon>
        <taxon>Burkholderiales</taxon>
        <taxon>Comamonadaceae</taxon>
        <taxon>Malikia</taxon>
    </lineage>
</organism>
<dbReference type="RefSeq" id="WP_105730513.1">
    <property type="nucleotide sequence ID" value="NZ_PVLR01000042.1"/>
</dbReference>
<sequence>MAHVPKNPAIAMRDGVSPSCVALPRMKAPPWPTLLDYLAERLAAVSRAEWQQRMEAGEVVGEDGQPLGASHPYQNGARAYYWRSLPDEPEIPYYESVVFQDEYLVVADKPHFLPVTPGGRYVQQTLLVRLKKALGLPNLSPLHRIDRETAGLVVFSVRPQDRDAYQRLFRERLIAKTYEAIAPACDRLDWPHTRRSHILEQEDAFYKMREALPHEGLSDNSETVIEAVERRGGWARYRLSPVTGKRHQLRVHMNALGLPLLGDQFYPRVLRRPGELEDYAEPLRLLARAMAFDDPVTGQRRQFESRLELAWPLGRLAMKSGTES</sequence>
<evidence type="ECO:0000259" key="1">
    <source>
        <dbReference type="Pfam" id="PF00849"/>
    </source>
</evidence>
<dbReference type="OrthoDB" id="9785808at2"/>
<name>A0A2S9KBZ3_9BURK</name>
<proteinExistence type="predicted"/>
<dbReference type="InterPro" id="IPR006224">
    <property type="entry name" value="PsdUridine_synth_RluA-like_CS"/>
</dbReference>
<dbReference type="Pfam" id="PF00849">
    <property type="entry name" value="PseudoU_synth_2"/>
    <property type="match status" value="1"/>
</dbReference>
<dbReference type="AlphaFoldDB" id="A0A2S9KBZ3"/>
<feature type="domain" description="Pseudouridine synthase RsuA/RluA-like" evidence="1">
    <location>
        <begin position="103"/>
        <end position="255"/>
    </location>
</feature>
<comment type="caution">
    <text evidence="2">The sequence shown here is derived from an EMBL/GenBank/DDBJ whole genome shotgun (WGS) entry which is preliminary data.</text>
</comment>